<feature type="region of interest" description="Disordered" evidence="1">
    <location>
        <begin position="19"/>
        <end position="137"/>
    </location>
</feature>
<proteinExistence type="predicted"/>
<feature type="compositionally biased region" description="Polar residues" evidence="1">
    <location>
        <begin position="76"/>
        <end position="102"/>
    </location>
</feature>
<dbReference type="EMBL" id="BQNB010021228">
    <property type="protein sequence ID" value="GJU04217.1"/>
    <property type="molecule type" value="Genomic_DNA"/>
</dbReference>
<gene>
    <name evidence="2" type="ORF">Tco_1114555</name>
</gene>
<feature type="compositionally biased region" description="Pro residues" evidence="1">
    <location>
        <begin position="56"/>
        <end position="68"/>
    </location>
</feature>
<protein>
    <submittedName>
        <fullName evidence="2">Uncharacterized protein</fullName>
    </submittedName>
</protein>
<evidence type="ECO:0000256" key="1">
    <source>
        <dbReference type="SAM" id="MobiDB-lite"/>
    </source>
</evidence>
<accession>A0ABQ5IXM2</accession>
<feature type="compositionally biased region" description="Basic and acidic residues" evidence="1">
    <location>
        <begin position="19"/>
        <end position="30"/>
    </location>
</feature>
<reference evidence="2" key="1">
    <citation type="journal article" date="2022" name="Int. J. Mol. Sci.">
        <title>Draft Genome of Tanacetum Coccineum: Genomic Comparison of Closely Related Tanacetum-Family Plants.</title>
        <authorList>
            <person name="Yamashiro T."/>
            <person name="Shiraishi A."/>
            <person name="Nakayama K."/>
            <person name="Satake H."/>
        </authorList>
    </citation>
    <scope>NUCLEOTIDE SEQUENCE</scope>
</reference>
<evidence type="ECO:0000313" key="3">
    <source>
        <dbReference type="Proteomes" id="UP001151760"/>
    </source>
</evidence>
<organism evidence="2 3">
    <name type="scientific">Tanacetum coccineum</name>
    <dbReference type="NCBI Taxonomy" id="301880"/>
    <lineage>
        <taxon>Eukaryota</taxon>
        <taxon>Viridiplantae</taxon>
        <taxon>Streptophyta</taxon>
        <taxon>Embryophyta</taxon>
        <taxon>Tracheophyta</taxon>
        <taxon>Spermatophyta</taxon>
        <taxon>Magnoliopsida</taxon>
        <taxon>eudicotyledons</taxon>
        <taxon>Gunneridae</taxon>
        <taxon>Pentapetalae</taxon>
        <taxon>asterids</taxon>
        <taxon>campanulids</taxon>
        <taxon>Asterales</taxon>
        <taxon>Asteraceae</taxon>
        <taxon>Asteroideae</taxon>
        <taxon>Anthemideae</taxon>
        <taxon>Anthemidinae</taxon>
        <taxon>Tanacetum</taxon>
    </lineage>
</organism>
<keyword evidence="3" id="KW-1185">Reference proteome</keyword>
<feature type="compositionally biased region" description="Basic and acidic residues" evidence="1">
    <location>
        <begin position="109"/>
        <end position="137"/>
    </location>
</feature>
<evidence type="ECO:0000313" key="2">
    <source>
        <dbReference type="EMBL" id="GJU04217.1"/>
    </source>
</evidence>
<dbReference type="Proteomes" id="UP001151760">
    <property type="component" value="Unassembled WGS sequence"/>
</dbReference>
<name>A0ABQ5IXM2_9ASTR</name>
<sequence length="429" mass="48945">MWETGSYKTHEDHKNLYEALEKSMDHDHSDQLQVYLAEARKKRQKRIDSPRTPSGSPLPPPPPPPPPAGAFGAPACTTSDTRYESATFTATQETSPSDNLINDDSIPDEQVHLSDDEDNGNDHIPKADMRKDWCNPLPKEERPATPKLAWTIPYSNVSDVENNWASVLVSTYEPPTENSLLAKTGDMMTFMNYSILRDMILRHKEEKSENTCGFSMSSESKPIQDMEHPSDTYVFTMKMEILLEPTSNKLMVGDSDVHILEDLTLILEILSRRLFLRLNIPDHRLWFHWISFDYRVPLGFGSIAGSLDHVNPVIRLPIEHGISRGTRVIRLVLGIVGINYYDLVALPWMATPFANPERQFRARRDTSPAPIHNIYSSYEFESSKSEYEDVGEIHIETLTLEQYLALNLNNTRRRISNPEDATFEIKGQF</sequence>
<comment type="caution">
    <text evidence="2">The sequence shown here is derived from an EMBL/GenBank/DDBJ whole genome shotgun (WGS) entry which is preliminary data.</text>
</comment>
<reference evidence="2" key="2">
    <citation type="submission" date="2022-01" db="EMBL/GenBank/DDBJ databases">
        <authorList>
            <person name="Yamashiro T."/>
            <person name="Shiraishi A."/>
            <person name="Satake H."/>
            <person name="Nakayama K."/>
        </authorList>
    </citation>
    <scope>NUCLEOTIDE SEQUENCE</scope>
</reference>